<proteinExistence type="predicted"/>
<dbReference type="Proteomes" id="UP000595197">
    <property type="component" value="Chromosome"/>
</dbReference>
<evidence type="ECO:0000313" key="2">
    <source>
        <dbReference type="EMBL" id="QQP90064.1"/>
    </source>
</evidence>
<organism evidence="2 3">
    <name type="scientific">Skermanella cutis</name>
    <dbReference type="NCBI Taxonomy" id="2775420"/>
    <lineage>
        <taxon>Bacteria</taxon>
        <taxon>Pseudomonadati</taxon>
        <taxon>Pseudomonadota</taxon>
        <taxon>Alphaproteobacteria</taxon>
        <taxon>Rhodospirillales</taxon>
        <taxon>Azospirillaceae</taxon>
        <taxon>Skermanella</taxon>
    </lineage>
</organism>
<feature type="compositionally biased region" description="Polar residues" evidence="1">
    <location>
        <begin position="203"/>
        <end position="213"/>
    </location>
</feature>
<dbReference type="RefSeq" id="WP_201076927.1">
    <property type="nucleotide sequence ID" value="NZ_CP067420.1"/>
</dbReference>
<evidence type="ECO:0000256" key="1">
    <source>
        <dbReference type="SAM" id="MobiDB-lite"/>
    </source>
</evidence>
<evidence type="ECO:0000313" key="3">
    <source>
        <dbReference type="Proteomes" id="UP000595197"/>
    </source>
</evidence>
<protein>
    <submittedName>
        <fullName evidence="2">DUF3618 domain-containing protein</fullName>
    </submittedName>
</protein>
<accession>A0ABX7B7E9</accession>
<keyword evidence="3" id="KW-1185">Reference proteome</keyword>
<dbReference type="InterPro" id="IPR022062">
    <property type="entry name" value="DUF3618"/>
</dbReference>
<sequence length="213" mass="23238">MANTDHRTPEQIEREIEQTRQNTAATLAAIEDRLSPGRMMDEVWGYLRNSGQGQTFVSNLSTTVRDNPIPVALLAISVAWLAIAGSRSEKRRERWTPERAGRLEEFDYDDAVLTEDAFDYGAPAHTGPRYGRAERRTVDYVDPDTHHEHVSSSRPGAPEGNAPSPDTLLGRDAASIKARDAAKVFETPNGPGLSSGSPAGAETDTTVTPQTRP</sequence>
<dbReference type="EMBL" id="CP067420">
    <property type="protein sequence ID" value="QQP90064.1"/>
    <property type="molecule type" value="Genomic_DNA"/>
</dbReference>
<dbReference type="Pfam" id="PF12277">
    <property type="entry name" value="DUF3618"/>
    <property type="match status" value="1"/>
</dbReference>
<reference evidence="2" key="1">
    <citation type="submission" date="2021-02" db="EMBL/GenBank/DDBJ databases">
        <title>Skermanella TT6 skin isolate.</title>
        <authorList>
            <person name="Lee K."/>
            <person name="Ganzorig M."/>
        </authorList>
    </citation>
    <scope>NUCLEOTIDE SEQUENCE</scope>
    <source>
        <strain evidence="2">TT6</strain>
    </source>
</reference>
<feature type="region of interest" description="Disordered" evidence="1">
    <location>
        <begin position="144"/>
        <end position="213"/>
    </location>
</feature>
<feature type="compositionally biased region" description="Low complexity" evidence="1">
    <location>
        <begin position="188"/>
        <end position="198"/>
    </location>
</feature>
<name>A0ABX7B7E9_9PROT</name>
<gene>
    <name evidence="2" type="ORF">IGS68_01965</name>
</gene>